<keyword evidence="2" id="KW-1185">Reference proteome</keyword>
<reference evidence="1" key="2">
    <citation type="submission" date="2015-06" db="UniProtKB">
        <authorList>
            <consortium name="EnsemblProtists"/>
        </authorList>
    </citation>
    <scope>IDENTIFICATION</scope>
    <source>
        <strain evidence="1">Emoy2</strain>
    </source>
</reference>
<dbReference type="AlphaFoldDB" id="M4B9U6"/>
<evidence type="ECO:0000313" key="1">
    <source>
        <dbReference type="EnsemblProtists" id="HpaP803056"/>
    </source>
</evidence>
<proteinExistence type="predicted"/>
<dbReference type="Proteomes" id="UP000011713">
    <property type="component" value="Unassembled WGS sequence"/>
</dbReference>
<dbReference type="EMBL" id="JH598048">
    <property type="status" value="NOT_ANNOTATED_CDS"/>
    <property type="molecule type" value="Genomic_DNA"/>
</dbReference>
<dbReference type="eggNOG" id="ENOG502SF1X">
    <property type="taxonomic scope" value="Eukaryota"/>
</dbReference>
<protein>
    <submittedName>
        <fullName evidence="1">Uncharacterized protein</fullName>
    </submittedName>
</protein>
<name>M4B9U6_HYAAE</name>
<organism evidence="1 2">
    <name type="scientific">Hyaloperonospora arabidopsidis (strain Emoy2)</name>
    <name type="common">Downy mildew agent</name>
    <name type="synonym">Peronospora arabidopsidis</name>
    <dbReference type="NCBI Taxonomy" id="559515"/>
    <lineage>
        <taxon>Eukaryota</taxon>
        <taxon>Sar</taxon>
        <taxon>Stramenopiles</taxon>
        <taxon>Oomycota</taxon>
        <taxon>Peronosporomycetes</taxon>
        <taxon>Peronosporales</taxon>
        <taxon>Peronosporaceae</taxon>
        <taxon>Hyaloperonospora</taxon>
    </lineage>
</organism>
<accession>M4B9U6</accession>
<reference evidence="2" key="1">
    <citation type="journal article" date="2010" name="Science">
        <title>Signatures of adaptation to obligate biotrophy in the Hyaloperonospora arabidopsidis genome.</title>
        <authorList>
            <person name="Baxter L."/>
            <person name="Tripathy S."/>
            <person name="Ishaque N."/>
            <person name="Boot N."/>
            <person name="Cabral A."/>
            <person name="Kemen E."/>
            <person name="Thines M."/>
            <person name="Ah-Fong A."/>
            <person name="Anderson R."/>
            <person name="Badejoko W."/>
            <person name="Bittner-Eddy P."/>
            <person name="Boore J.L."/>
            <person name="Chibucos M.C."/>
            <person name="Coates M."/>
            <person name="Dehal P."/>
            <person name="Delehaunty K."/>
            <person name="Dong S."/>
            <person name="Downton P."/>
            <person name="Dumas B."/>
            <person name="Fabro G."/>
            <person name="Fronick C."/>
            <person name="Fuerstenberg S.I."/>
            <person name="Fulton L."/>
            <person name="Gaulin E."/>
            <person name="Govers F."/>
            <person name="Hughes L."/>
            <person name="Humphray S."/>
            <person name="Jiang R.H."/>
            <person name="Judelson H."/>
            <person name="Kamoun S."/>
            <person name="Kyung K."/>
            <person name="Meijer H."/>
            <person name="Minx P."/>
            <person name="Morris P."/>
            <person name="Nelson J."/>
            <person name="Phuntumart V."/>
            <person name="Qutob D."/>
            <person name="Rehmany A."/>
            <person name="Rougon-Cardoso A."/>
            <person name="Ryden P."/>
            <person name="Torto-Alalibo T."/>
            <person name="Studholme D."/>
            <person name="Wang Y."/>
            <person name="Win J."/>
            <person name="Wood J."/>
            <person name="Clifton S.W."/>
            <person name="Rogers J."/>
            <person name="Van den Ackerveken G."/>
            <person name="Jones J.D."/>
            <person name="McDowell J.M."/>
            <person name="Beynon J."/>
            <person name="Tyler B.M."/>
        </authorList>
    </citation>
    <scope>NUCLEOTIDE SEQUENCE [LARGE SCALE GENOMIC DNA]</scope>
    <source>
        <strain evidence="2">Emoy2</strain>
    </source>
</reference>
<dbReference type="EnsemblProtists" id="HpaT803056">
    <property type="protein sequence ID" value="HpaP803056"/>
    <property type="gene ID" value="HpaG803056"/>
</dbReference>
<evidence type="ECO:0000313" key="2">
    <source>
        <dbReference type="Proteomes" id="UP000011713"/>
    </source>
</evidence>
<dbReference type="OMA" id="ANTNRYI"/>
<dbReference type="VEuPathDB" id="FungiDB:HpaG803056"/>
<dbReference type="InParanoid" id="M4B9U6"/>
<sequence>MVDAAATLGPPDQYVTGSRTVLNALLRRGDAVPDEVQRVQELVECVDNNAQKIAAALVANRRGRGVRTTGVDTTAQLLKEQKQFISQVSELRLWLFYCSELDLKDVRRASGRCIET</sequence>
<dbReference type="HOGENOM" id="CLU_2101623_0_0_1"/>